<dbReference type="Proteomes" id="UP001153321">
    <property type="component" value="Chromosome 18"/>
</dbReference>
<keyword evidence="3" id="KW-1185">Reference proteome</keyword>
<evidence type="ECO:0000313" key="3">
    <source>
        <dbReference type="Proteomes" id="UP001153321"/>
    </source>
</evidence>
<evidence type="ECO:0000256" key="1">
    <source>
        <dbReference type="SAM" id="MobiDB-lite"/>
    </source>
</evidence>
<proteinExistence type="predicted"/>
<protein>
    <recommendedName>
        <fullName evidence="4">Endosome-associated-trafficking regulator 1</fullName>
    </recommendedName>
</protein>
<organism evidence="2 3">
    <name type="scientific">Spodoptera littoralis</name>
    <name type="common">Egyptian cotton leafworm</name>
    <dbReference type="NCBI Taxonomy" id="7109"/>
    <lineage>
        <taxon>Eukaryota</taxon>
        <taxon>Metazoa</taxon>
        <taxon>Ecdysozoa</taxon>
        <taxon>Arthropoda</taxon>
        <taxon>Hexapoda</taxon>
        <taxon>Insecta</taxon>
        <taxon>Pterygota</taxon>
        <taxon>Neoptera</taxon>
        <taxon>Endopterygota</taxon>
        <taxon>Lepidoptera</taxon>
        <taxon>Glossata</taxon>
        <taxon>Ditrysia</taxon>
        <taxon>Noctuoidea</taxon>
        <taxon>Noctuidae</taxon>
        <taxon>Amphipyrinae</taxon>
        <taxon>Spodoptera</taxon>
    </lineage>
</organism>
<feature type="region of interest" description="Disordered" evidence="1">
    <location>
        <begin position="75"/>
        <end position="96"/>
    </location>
</feature>
<reference evidence="2" key="1">
    <citation type="submission" date="2022-02" db="EMBL/GenBank/DDBJ databases">
        <authorList>
            <person name="King R."/>
        </authorList>
    </citation>
    <scope>NUCLEOTIDE SEQUENCE</scope>
</reference>
<gene>
    <name evidence="2" type="ORF">SPLIT_LOCUS3875</name>
</gene>
<dbReference type="EMBL" id="LR824549">
    <property type="protein sequence ID" value="CAH1638517.1"/>
    <property type="molecule type" value="Genomic_DNA"/>
</dbReference>
<accession>A0A9P0I1N5</accession>
<feature type="region of interest" description="Disordered" evidence="1">
    <location>
        <begin position="1"/>
        <end position="22"/>
    </location>
</feature>
<evidence type="ECO:0008006" key="4">
    <source>
        <dbReference type="Google" id="ProtNLM"/>
    </source>
</evidence>
<name>A0A9P0I1N5_SPOLI</name>
<sequence>MCLPDFLPVHPGRTSPEPEHQDEQMQQIMAELERTRSELFAERSRRCRVEEELALARAAAAQLRADAHVLAQRRAHELDRAGPASEPASRTTDSEATIARLKNQIKKLKEELSASESEARSLRGTQAGAAAALRRATGLAETSLRELLSGLDQLKTLSSSLDPT</sequence>
<evidence type="ECO:0000313" key="2">
    <source>
        <dbReference type="EMBL" id="CAH1638517.1"/>
    </source>
</evidence>
<dbReference type="AlphaFoldDB" id="A0A9P0I1N5"/>